<dbReference type="PANTHER" id="PTHR45799:SF2">
    <property type="entry name" value="RETICULON-LIKE PROTEIN"/>
    <property type="match status" value="1"/>
</dbReference>
<keyword evidence="3 6" id="KW-0256">Endoplasmic reticulum</keyword>
<dbReference type="EMBL" id="DS235221">
    <property type="protein sequence ID" value="EEB13464.1"/>
    <property type="molecule type" value="Genomic_DNA"/>
</dbReference>
<comment type="subcellular location">
    <subcellularLocation>
        <location evidence="1 6">Endoplasmic reticulum membrane</location>
        <topology evidence="1 6">Multi-pass membrane protein</topology>
    </subcellularLocation>
</comment>
<evidence type="ECO:0000256" key="1">
    <source>
        <dbReference type="ARBA" id="ARBA00004477"/>
    </source>
</evidence>
<protein>
    <recommendedName>
        <fullName evidence="6">Reticulon-like protein</fullName>
    </recommendedName>
</protein>
<dbReference type="EMBL" id="AAZO01002795">
    <property type="status" value="NOT_ANNOTATED_CDS"/>
    <property type="molecule type" value="Genomic_DNA"/>
</dbReference>
<dbReference type="eggNOG" id="KOG1792">
    <property type="taxonomic scope" value="Eukaryota"/>
</dbReference>
<feature type="domain" description="Reticulon" evidence="7">
    <location>
        <begin position="25"/>
        <end position="199"/>
    </location>
</feature>
<dbReference type="InParanoid" id="E0VJA8"/>
<reference evidence="9" key="3">
    <citation type="submission" date="2021-02" db="UniProtKB">
        <authorList>
            <consortium name="EnsemblMetazoa"/>
        </authorList>
    </citation>
    <scope>IDENTIFICATION</scope>
    <source>
        <strain evidence="9">USDA</strain>
    </source>
</reference>
<dbReference type="EnsemblMetazoa" id="PHUM241180-RA">
    <property type="protein sequence ID" value="PHUM241180-PA"/>
    <property type="gene ID" value="PHUM241180"/>
</dbReference>
<dbReference type="OrthoDB" id="567788at2759"/>
<dbReference type="CTD" id="8230736"/>
<dbReference type="HOGENOM" id="CLU_048580_2_1_1"/>
<dbReference type="OMA" id="VIGSWCD"/>
<dbReference type="InterPro" id="IPR046964">
    <property type="entry name" value="RTN1-4"/>
</dbReference>
<accession>E0VJA8</accession>
<dbReference type="Gene3D" id="1.20.5.2480">
    <property type="match status" value="1"/>
</dbReference>
<sequence length="199" mass="22470">MVRKQNFSRSFQNGHMQQLPDRGPVESIVYWRDPKKSGVVFGSIMVVLLSLTTFSLISVVAYGCLTVLVAALSFRIYKSVMSAVQKTSEGHPFKEYMEVDVTLNPDKAREFSDAAIVFVNEALTKCRNLFLVEDIFESVKFAMALWCLTYVGAWFNGLSLLIIAFVGLFTLPKVYENNKTQIDSNLNLVKGKINEFTEK</sequence>
<evidence type="ECO:0000256" key="4">
    <source>
        <dbReference type="ARBA" id="ARBA00022989"/>
    </source>
</evidence>
<evidence type="ECO:0000256" key="6">
    <source>
        <dbReference type="RuleBase" id="RU363132"/>
    </source>
</evidence>
<dbReference type="STRING" id="121224.E0VJA8"/>
<dbReference type="GO" id="GO:0030424">
    <property type="term" value="C:axon"/>
    <property type="evidence" value="ECO:0007669"/>
    <property type="project" value="TreeGrafter"/>
</dbReference>
<gene>
    <name evidence="9" type="primary">8230736</name>
    <name evidence="8" type="ORF">Phum_PHUM241180</name>
</gene>
<dbReference type="Pfam" id="PF02453">
    <property type="entry name" value="Reticulon"/>
    <property type="match status" value="1"/>
</dbReference>
<evidence type="ECO:0000256" key="5">
    <source>
        <dbReference type="ARBA" id="ARBA00023136"/>
    </source>
</evidence>
<dbReference type="PROSITE" id="PS50845">
    <property type="entry name" value="RETICULON"/>
    <property type="match status" value="1"/>
</dbReference>
<reference evidence="8" key="2">
    <citation type="submission" date="2007-04" db="EMBL/GenBank/DDBJ databases">
        <title>The genome of the human body louse.</title>
        <authorList>
            <consortium name="The Human Body Louse Genome Consortium"/>
            <person name="Kirkness E."/>
            <person name="Walenz B."/>
            <person name="Hass B."/>
            <person name="Bruggner R."/>
            <person name="Strausberg R."/>
        </authorList>
    </citation>
    <scope>NUCLEOTIDE SEQUENCE</scope>
    <source>
        <strain evidence="8">USDA</strain>
    </source>
</reference>
<dbReference type="GO" id="GO:0005789">
    <property type="term" value="C:endoplasmic reticulum membrane"/>
    <property type="evidence" value="ECO:0007669"/>
    <property type="project" value="UniProtKB-SubCell"/>
</dbReference>
<keyword evidence="5 6" id="KW-0472">Membrane</keyword>
<feature type="transmembrane region" description="Helical" evidence="6">
    <location>
        <begin position="39"/>
        <end position="72"/>
    </location>
</feature>
<dbReference type="KEGG" id="phu:Phum_PHUM241180"/>
<dbReference type="GeneID" id="8230736"/>
<evidence type="ECO:0000256" key="2">
    <source>
        <dbReference type="ARBA" id="ARBA00022692"/>
    </source>
</evidence>
<reference evidence="8" key="1">
    <citation type="submission" date="2007-04" db="EMBL/GenBank/DDBJ databases">
        <title>Annotation of Pediculus humanus corporis strain USDA.</title>
        <authorList>
            <person name="Kirkness E."/>
            <person name="Hannick L."/>
            <person name="Hass B."/>
            <person name="Bruggner R."/>
            <person name="Lawson D."/>
            <person name="Bidwell S."/>
            <person name="Joardar V."/>
            <person name="Caler E."/>
            <person name="Walenz B."/>
            <person name="Inman J."/>
            <person name="Schobel S."/>
            <person name="Galinsky K."/>
            <person name="Amedeo P."/>
            <person name="Strausberg R."/>
        </authorList>
    </citation>
    <scope>NUCLEOTIDE SEQUENCE</scope>
    <source>
        <strain evidence="8">USDA</strain>
    </source>
</reference>
<evidence type="ECO:0000313" key="9">
    <source>
        <dbReference type="EnsemblMetazoa" id="PHUM241180-PA"/>
    </source>
</evidence>
<organism>
    <name type="scientific">Pediculus humanus subsp. corporis</name>
    <name type="common">Body louse</name>
    <dbReference type="NCBI Taxonomy" id="121224"/>
    <lineage>
        <taxon>Eukaryota</taxon>
        <taxon>Metazoa</taxon>
        <taxon>Ecdysozoa</taxon>
        <taxon>Arthropoda</taxon>
        <taxon>Hexapoda</taxon>
        <taxon>Insecta</taxon>
        <taxon>Pterygota</taxon>
        <taxon>Neoptera</taxon>
        <taxon>Paraneoptera</taxon>
        <taxon>Psocodea</taxon>
        <taxon>Troctomorpha</taxon>
        <taxon>Phthiraptera</taxon>
        <taxon>Anoplura</taxon>
        <taxon>Pediculidae</taxon>
        <taxon>Pediculus</taxon>
    </lineage>
</organism>
<evidence type="ECO:0000313" key="8">
    <source>
        <dbReference type="EMBL" id="EEB13464.1"/>
    </source>
</evidence>
<dbReference type="PANTHER" id="PTHR45799">
    <property type="entry name" value="RETICULON-LIKE PROTEIN"/>
    <property type="match status" value="1"/>
</dbReference>
<dbReference type="RefSeq" id="XP_002426202.1">
    <property type="nucleotide sequence ID" value="XM_002426157.1"/>
</dbReference>
<dbReference type="AlphaFoldDB" id="E0VJA8"/>
<evidence type="ECO:0000259" key="7">
    <source>
        <dbReference type="PROSITE" id="PS50845"/>
    </source>
</evidence>
<feature type="transmembrane region" description="Helical" evidence="6">
    <location>
        <begin position="143"/>
        <end position="171"/>
    </location>
</feature>
<keyword evidence="4 6" id="KW-1133">Transmembrane helix</keyword>
<name>E0VJA8_PEDHC</name>
<evidence type="ECO:0000256" key="3">
    <source>
        <dbReference type="ARBA" id="ARBA00022824"/>
    </source>
</evidence>
<dbReference type="InterPro" id="IPR003388">
    <property type="entry name" value="Reticulon"/>
</dbReference>
<proteinExistence type="predicted"/>
<keyword evidence="10" id="KW-1185">Reference proteome</keyword>
<keyword evidence="2 6" id="KW-0812">Transmembrane</keyword>
<evidence type="ECO:0000313" key="10">
    <source>
        <dbReference type="Proteomes" id="UP000009046"/>
    </source>
</evidence>
<dbReference type="VEuPathDB" id="VectorBase:PHUM241180"/>
<dbReference type="Proteomes" id="UP000009046">
    <property type="component" value="Unassembled WGS sequence"/>
</dbReference>